<keyword evidence="3" id="KW-0560">Oxidoreductase</keyword>
<gene>
    <name evidence="5" type="ORF">PCAMFM013_S009g000420</name>
</gene>
<dbReference type="SUPFAM" id="SSF51905">
    <property type="entry name" value="FAD/NAD(P)-binding domain"/>
    <property type="match status" value="1"/>
</dbReference>
<evidence type="ECO:0000256" key="3">
    <source>
        <dbReference type="ARBA" id="ARBA00023002"/>
    </source>
</evidence>
<evidence type="ECO:0000256" key="1">
    <source>
        <dbReference type="ARBA" id="ARBA00009333"/>
    </source>
</evidence>
<accession>A0A0G4PB07</accession>
<evidence type="ECO:0000256" key="2">
    <source>
        <dbReference type="ARBA" id="ARBA00022630"/>
    </source>
</evidence>
<feature type="domain" description="FAD/NAD(P)-binding" evidence="4">
    <location>
        <begin position="4"/>
        <end position="293"/>
    </location>
</feature>
<evidence type="ECO:0000313" key="5">
    <source>
        <dbReference type="EMBL" id="CRL23480.1"/>
    </source>
</evidence>
<sequence length="308" mass="33451">MTIFDVLIIGGGPAGLSVATGLARQLYRAIVFDSGVYRNALASHMHNVASWDHKSPEEFRQAARERIRSRYDTIEFENVEIKKVERNMEGYFNAVDSQDRVWTGKKLVFANGVHDIFPDIAGYGECWARGIFHCLFCHGFEERGCEGAGVLAIGDMANTMAAMHVARMAQRFSTTVTIYTHGVQEVTQALEKASQDTGIKIDGRLITRLAKGPGPSDVDVEFEDGTRRKEGFLAHKPKTQINGPFAEQLGVHLTSDGNIETTEPFYSTSVLGVFAAGDCAVPTKAVVTAMASGTFVAGGLAGQLQAEL</sequence>
<dbReference type="Pfam" id="PF07992">
    <property type="entry name" value="Pyr_redox_2"/>
    <property type="match status" value="1"/>
</dbReference>
<name>A0A0G4PB07_PENC3</name>
<dbReference type="STRING" id="1429867.A0A0G4PB07"/>
<evidence type="ECO:0000259" key="4">
    <source>
        <dbReference type="Pfam" id="PF07992"/>
    </source>
</evidence>
<evidence type="ECO:0000313" key="6">
    <source>
        <dbReference type="Proteomes" id="UP000053732"/>
    </source>
</evidence>
<dbReference type="Proteomes" id="UP000053732">
    <property type="component" value="Unassembled WGS sequence"/>
</dbReference>
<keyword evidence="6" id="KW-1185">Reference proteome</keyword>
<keyword evidence="2" id="KW-0285">Flavoprotein</keyword>
<proteinExistence type="inferred from homology"/>
<dbReference type="AlphaFoldDB" id="A0A0G4PB07"/>
<dbReference type="PRINTS" id="PR00469">
    <property type="entry name" value="PNDRDTASEII"/>
</dbReference>
<dbReference type="InterPro" id="IPR050097">
    <property type="entry name" value="Ferredoxin-NADP_redctase_2"/>
</dbReference>
<dbReference type="Gene3D" id="3.50.50.60">
    <property type="entry name" value="FAD/NAD(P)-binding domain"/>
    <property type="match status" value="2"/>
</dbReference>
<dbReference type="GO" id="GO:0016491">
    <property type="term" value="F:oxidoreductase activity"/>
    <property type="evidence" value="ECO:0007669"/>
    <property type="project" value="UniProtKB-KW"/>
</dbReference>
<protein>
    <submittedName>
        <fullName evidence="5">FAD-dependent pyridine nucleotide-disulphide oxidoreductase</fullName>
    </submittedName>
</protein>
<dbReference type="GO" id="GO:0097237">
    <property type="term" value="P:cellular response to toxic substance"/>
    <property type="evidence" value="ECO:0007669"/>
    <property type="project" value="UniProtKB-ARBA"/>
</dbReference>
<organism evidence="5 6">
    <name type="scientific">Penicillium camemberti (strain FM 013)</name>
    <dbReference type="NCBI Taxonomy" id="1429867"/>
    <lineage>
        <taxon>Eukaryota</taxon>
        <taxon>Fungi</taxon>
        <taxon>Dikarya</taxon>
        <taxon>Ascomycota</taxon>
        <taxon>Pezizomycotina</taxon>
        <taxon>Eurotiomycetes</taxon>
        <taxon>Eurotiomycetidae</taxon>
        <taxon>Eurotiales</taxon>
        <taxon>Aspergillaceae</taxon>
        <taxon>Penicillium</taxon>
    </lineage>
</organism>
<comment type="similarity">
    <text evidence="1">Belongs to the class-II pyridine nucleotide-disulfide oxidoreductase family.</text>
</comment>
<dbReference type="EMBL" id="HG793142">
    <property type="protein sequence ID" value="CRL23480.1"/>
    <property type="molecule type" value="Genomic_DNA"/>
</dbReference>
<dbReference type="PRINTS" id="PR00368">
    <property type="entry name" value="FADPNR"/>
</dbReference>
<dbReference type="InterPro" id="IPR023753">
    <property type="entry name" value="FAD/NAD-binding_dom"/>
</dbReference>
<dbReference type="InterPro" id="IPR036188">
    <property type="entry name" value="FAD/NAD-bd_sf"/>
</dbReference>
<dbReference type="PANTHER" id="PTHR48105">
    <property type="entry name" value="THIOREDOXIN REDUCTASE 1-RELATED-RELATED"/>
    <property type="match status" value="1"/>
</dbReference>
<reference evidence="5 6" key="1">
    <citation type="journal article" date="2014" name="Nat. Commun.">
        <title>Multiple recent horizontal transfers of a large genomic region in cheese making fungi.</title>
        <authorList>
            <person name="Cheeseman K."/>
            <person name="Ropars J."/>
            <person name="Renault P."/>
            <person name="Dupont J."/>
            <person name="Gouzy J."/>
            <person name="Branca A."/>
            <person name="Abraham A.L."/>
            <person name="Ceppi M."/>
            <person name="Conseiller E."/>
            <person name="Debuchy R."/>
            <person name="Malagnac F."/>
            <person name="Goarin A."/>
            <person name="Silar P."/>
            <person name="Lacoste S."/>
            <person name="Sallet E."/>
            <person name="Bensimon A."/>
            <person name="Giraud T."/>
            <person name="Brygoo Y."/>
        </authorList>
    </citation>
    <scope>NUCLEOTIDE SEQUENCE [LARGE SCALE GENOMIC DNA]</scope>
    <source>
        <strain evidence="6">FM 013</strain>
    </source>
</reference>